<dbReference type="PANTHER" id="PTHR23419">
    <property type="entry name" value="DIVALENT CATION TOLERANCE CUTA-RELATED"/>
    <property type="match status" value="1"/>
</dbReference>
<accession>A0A372ZY07</accession>
<dbReference type="InterPro" id="IPR015867">
    <property type="entry name" value="N-reg_PII/ATP_PRibTrfase_C"/>
</dbReference>
<dbReference type="EMBL" id="QVIG01000001">
    <property type="protein sequence ID" value="RGD60753.1"/>
    <property type="molecule type" value="Genomic_DNA"/>
</dbReference>
<dbReference type="Pfam" id="PF03091">
    <property type="entry name" value="CutA1"/>
    <property type="match status" value="1"/>
</dbReference>
<gene>
    <name evidence="2" type="ORF">DR950_25925</name>
</gene>
<dbReference type="RefSeq" id="WP_117488930.1">
    <property type="nucleotide sequence ID" value="NZ_QVIG01000001.1"/>
</dbReference>
<dbReference type="InterPro" id="IPR011322">
    <property type="entry name" value="N-reg_PII-like_a/b"/>
</dbReference>
<dbReference type="GO" id="GO:0005507">
    <property type="term" value="F:copper ion binding"/>
    <property type="evidence" value="ECO:0007669"/>
    <property type="project" value="TreeGrafter"/>
</dbReference>
<dbReference type="AlphaFoldDB" id="A0A372ZY07"/>
<name>A0A372ZY07_9ACTN</name>
<reference evidence="2 3" key="1">
    <citation type="submission" date="2018-08" db="EMBL/GenBank/DDBJ databases">
        <title>Diversity &amp; Physiological Properties of Lignin-Decomposing Actinobacteria from Soil.</title>
        <authorList>
            <person name="Roh S.G."/>
            <person name="Kim S.B."/>
        </authorList>
    </citation>
    <scope>NUCLEOTIDE SEQUENCE [LARGE SCALE GENOMIC DNA]</scope>
    <source>
        <strain evidence="2 3">MMS17-GH009</strain>
    </source>
</reference>
<dbReference type="GO" id="GO:0010038">
    <property type="term" value="P:response to metal ion"/>
    <property type="evidence" value="ECO:0007669"/>
    <property type="project" value="InterPro"/>
</dbReference>
<evidence type="ECO:0000256" key="1">
    <source>
        <dbReference type="ARBA" id="ARBA00010169"/>
    </source>
</evidence>
<sequence>MTASERRFVVVTTTHESEERARALASAVVRERLAACAQVYPVRSVYWWDGEVQDAEEWRIDLKTRAELVDRLGAFVAGRHSYETPELVAVPVTGGSPGYLDWVAAETVPEGTTIQGAED</sequence>
<keyword evidence="3" id="KW-1185">Reference proteome</keyword>
<dbReference type="InterPro" id="IPR004323">
    <property type="entry name" value="Ion_tolerance_CutA"/>
</dbReference>
<evidence type="ECO:0000313" key="3">
    <source>
        <dbReference type="Proteomes" id="UP000263377"/>
    </source>
</evidence>
<comment type="similarity">
    <text evidence="1">Belongs to the CutA family.</text>
</comment>
<dbReference type="PANTHER" id="PTHR23419:SF8">
    <property type="entry name" value="FI09726P"/>
    <property type="match status" value="1"/>
</dbReference>
<proteinExistence type="inferred from homology"/>
<dbReference type="SUPFAM" id="SSF54913">
    <property type="entry name" value="GlnB-like"/>
    <property type="match status" value="1"/>
</dbReference>
<dbReference type="Proteomes" id="UP000263377">
    <property type="component" value="Unassembled WGS sequence"/>
</dbReference>
<protein>
    <submittedName>
        <fullName evidence="2">Divalent-cation tolerance protein CutA</fullName>
    </submittedName>
</protein>
<dbReference type="Gene3D" id="3.30.70.120">
    <property type="match status" value="1"/>
</dbReference>
<organism evidence="2 3">
    <name type="scientific">Kitasatospora xanthocidica</name>
    <dbReference type="NCBI Taxonomy" id="83382"/>
    <lineage>
        <taxon>Bacteria</taxon>
        <taxon>Bacillati</taxon>
        <taxon>Actinomycetota</taxon>
        <taxon>Actinomycetes</taxon>
        <taxon>Kitasatosporales</taxon>
        <taxon>Streptomycetaceae</taxon>
        <taxon>Kitasatospora</taxon>
    </lineage>
</organism>
<comment type="caution">
    <text evidence="2">The sequence shown here is derived from an EMBL/GenBank/DDBJ whole genome shotgun (WGS) entry which is preliminary data.</text>
</comment>
<evidence type="ECO:0000313" key="2">
    <source>
        <dbReference type="EMBL" id="RGD60753.1"/>
    </source>
</evidence>